<gene>
    <name evidence="1" type="ORF">ATEG_06634</name>
</gene>
<evidence type="ECO:0000313" key="1">
    <source>
        <dbReference type="EMBL" id="EAU33178.1"/>
    </source>
</evidence>
<dbReference type="Proteomes" id="UP000007963">
    <property type="component" value="Unassembled WGS sequence"/>
</dbReference>
<sequence>MKIPEALSLLVTSLPACYGWEMMKLSSTAVSGFDSIGSDLEGACITNYTIPQGTRFRLDGIAGGFTVELFADFICRTHPTGNYSTDGEIVAVETWNSFWVRRQL</sequence>
<dbReference type="AlphaFoldDB" id="Q0CI50"/>
<accession>Q0CI50</accession>
<dbReference type="VEuPathDB" id="FungiDB:ATEG_06634"/>
<reference evidence="2" key="1">
    <citation type="submission" date="2005-09" db="EMBL/GenBank/DDBJ databases">
        <title>Annotation of the Aspergillus terreus NIH2624 genome.</title>
        <authorList>
            <person name="Birren B.W."/>
            <person name="Lander E.S."/>
            <person name="Galagan J.E."/>
            <person name="Nusbaum C."/>
            <person name="Devon K."/>
            <person name="Henn M."/>
            <person name="Ma L.-J."/>
            <person name="Jaffe D.B."/>
            <person name="Butler J."/>
            <person name="Alvarez P."/>
            <person name="Gnerre S."/>
            <person name="Grabherr M."/>
            <person name="Kleber M."/>
            <person name="Mauceli E.W."/>
            <person name="Brockman W."/>
            <person name="Rounsley S."/>
            <person name="Young S.K."/>
            <person name="LaButti K."/>
            <person name="Pushparaj V."/>
            <person name="DeCaprio D."/>
            <person name="Crawford M."/>
            <person name="Koehrsen M."/>
            <person name="Engels R."/>
            <person name="Montgomery P."/>
            <person name="Pearson M."/>
            <person name="Howarth C."/>
            <person name="Larson L."/>
            <person name="Luoma S."/>
            <person name="White J."/>
            <person name="Alvarado L."/>
            <person name="Kodira C.D."/>
            <person name="Zeng Q."/>
            <person name="Oleary S."/>
            <person name="Yandava C."/>
            <person name="Denning D.W."/>
            <person name="Nierman W.C."/>
            <person name="Milne T."/>
            <person name="Madden K."/>
        </authorList>
    </citation>
    <scope>NUCLEOTIDE SEQUENCE [LARGE SCALE GENOMIC DNA]</scope>
    <source>
        <strain evidence="2">NIH 2624 / FGSC A1156</strain>
    </source>
</reference>
<organism evidence="1 2">
    <name type="scientific">Aspergillus terreus (strain NIH 2624 / FGSC A1156)</name>
    <dbReference type="NCBI Taxonomy" id="341663"/>
    <lineage>
        <taxon>Eukaryota</taxon>
        <taxon>Fungi</taxon>
        <taxon>Dikarya</taxon>
        <taxon>Ascomycota</taxon>
        <taxon>Pezizomycotina</taxon>
        <taxon>Eurotiomycetes</taxon>
        <taxon>Eurotiomycetidae</taxon>
        <taxon>Eurotiales</taxon>
        <taxon>Aspergillaceae</taxon>
        <taxon>Aspergillus</taxon>
        <taxon>Aspergillus subgen. Circumdati</taxon>
    </lineage>
</organism>
<dbReference type="RefSeq" id="XP_001215812.1">
    <property type="nucleotide sequence ID" value="XM_001215812.1"/>
</dbReference>
<dbReference type="HOGENOM" id="CLU_2249567_0_0_1"/>
<dbReference type="EMBL" id="CH476602">
    <property type="protein sequence ID" value="EAU33178.1"/>
    <property type="molecule type" value="Genomic_DNA"/>
</dbReference>
<protein>
    <submittedName>
        <fullName evidence="1">Uncharacterized protein</fullName>
    </submittedName>
</protein>
<proteinExistence type="predicted"/>
<name>Q0CI50_ASPTN</name>
<evidence type="ECO:0000313" key="2">
    <source>
        <dbReference type="Proteomes" id="UP000007963"/>
    </source>
</evidence>
<dbReference type="GeneID" id="4322324"/>